<reference evidence="11" key="1">
    <citation type="submission" date="2015-08" db="EMBL/GenBank/DDBJ databases">
        <title>Vibrio galatheae sp. nov., a novel member of the Vibrionaceae family isolated from the Solomon Islands.</title>
        <authorList>
            <person name="Giubergia S."/>
            <person name="Machado H."/>
            <person name="Mateiu R.V."/>
            <person name="Gram L."/>
        </authorList>
    </citation>
    <scope>NUCLEOTIDE SEQUENCE [LARGE SCALE GENOMIC DNA]</scope>
    <source>
        <strain evidence="11">DSM 19584</strain>
    </source>
</reference>
<keyword evidence="3" id="KW-1003">Cell membrane</keyword>
<evidence type="ECO:0000256" key="4">
    <source>
        <dbReference type="ARBA" id="ARBA00022519"/>
    </source>
</evidence>
<dbReference type="RefSeq" id="WP_053394485.1">
    <property type="nucleotide sequence ID" value="NZ_LHPJ01000004.1"/>
</dbReference>
<dbReference type="Pfam" id="PF04143">
    <property type="entry name" value="Sulf_transp"/>
    <property type="match status" value="1"/>
</dbReference>
<evidence type="ECO:0000256" key="6">
    <source>
        <dbReference type="ARBA" id="ARBA00022989"/>
    </source>
</evidence>
<feature type="transmembrane region" description="Helical" evidence="9">
    <location>
        <begin position="260"/>
        <end position="282"/>
    </location>
</feature>
<keyword evidence="5 9" id="KW-0812">Transmembrane</keyword>
<sequence>MNKVQAGWALGVTLTTLIIGGMFLEDASLYLRLLMGLGLGFALTKGTLGFAGSVNRAYRRGSTQLLQTLMFMFVVTAVINAGLLFNTQAGDYDLWVNPINMGLLVGGVMFGAGMSLSSCCASGVMVEMVGDIPRALTTLVFFGAGVFLGFPLQATQGWIQQTVISTSSYDGKGVFLPDLFSWGPLNGYLMSVLLTIVLALVVVQLAKKYQSKRQQEGTFHGVEGETLREVLAREPKLQNQGFWSKESYQRWFGNVWQMRTSALVIALICGVMLVSTGAGWGASTPFGIWFGKALILLGANPADVSAFTHRPEALFTLPFFSHSVSVQNFAIMLGTLVAVLMLGKFSFSLKKGYTLRHYSLFAVGGLLMGFGTRFANGCNVGALFTPIVNFSLSGWVFLAVLIVGGILGNRFQAAVLKTC</sequence>
<protein>
    <submittedName>
        <fullName evidence="10">Uncharacterized protein</fullName>
    </submittedName>
</protein>
<name>A0A0M0HSD9_VIBNE</name>
<dbReference type="InterPro" id="IPR007272">
    <property type="entry name" value="Sulf_transp_TsuA/YedE"/>
</dbReference>
<dbReference type="Proteomes" id="UP000037515">
    <property type="component" value="Unassembled WGS sequence"/>
</dbReference>
<dbReference type="PANTHER" id="PTHR30574:SF1">
    <property type="entry name" value="SULPHUR TRANSPORT DOMAIN-CONTAINING PROTEIN"/>
    <property type="match status" value="1"/>
</dbReference>
<dbReference type="EMBL" id="LHPJ01000004">
    <property type="protein sequence ID" value="KOO04827.1"/>
    <property type="molecule type" value="Genomic_DNA"/>
</dbReference>
<accession>A0A0M0HSD9</accession>
<keyword evidence="11" id="KW-1185">Reference proteome</keyword>
<proteinExistence type="inferred from homology"/>
<feature type="transmembrane region" description="Helical" evidence="9">
    <location>
        <begin position="179"/>
        <end position="203"/>
    </location>
</feature>
<evidence type="ECO:0000256" key="2">
    <source>
        <dbReference type="ARBA" id="ARBA00022448"/>
    </source>
</evidence>
<comment type="caution">
    <text evidence="10">The sequence shown here is derived from an EMBL/GenBank/DDBJ whole genome shotgun (WGS) entry which is preliminary data.</text>
</comment>
<keyword evidence="6 9" id="KW-1133">Transmembrane helix</keyword>
<keyword evidence="7 9" id="KW-0472">Membrane</keyword>
<evidence type="ECO:0000256" key="1">
    <source>
        <dbReference type="ARBA" id="ARBA00004429"/>
    </source>
</evidence>
<feature type="transmembrane region" description="Helical" evidence="9">
    <location>
        <begin position="355"/>
        <end position="375"/>
    </location>
</feature>
<keyword evidence="2" id="KW-0813">Transport</keyword>
<evidence type="ECO:0000256" key="8">
    <source>
        <dbReference type="ARBA" id="ARBA00035655"/>
    </source>
</evidence>
<evidence type="ECO:0000256" key="3">
    <source>
        <dbReference type="ARBA" id="ARBA00022475"/>
    </source>
</evidence>
<feature type="transmembrane region" description="Helical" evidence="9">
    <location>
        <begin position="324"/>
        <end position="343"/>
    </location>
</feature>
<dbReference type="GO" id="GO:0005886">
    <property type="term" value="C:plasma membrane"/>
    <property type="evidence" value="ECO:0007669"/>
    <property type="project" value="UniProtKB-SubCell"/>
</dbReference>
<dbReference type="OrthoDB" id="9794165at2"/>
<feature type="transmembrane region" description="Helical" evidence="9">
    <location>
        <begin position="105"/>
        <end position="126"/>
    </location>
</feature>
<evidence type="ECO:0000313" key="11">
    <source>
        <dbReference type="Proteomes" id="UP000037515"/>
    </source>
</evidence>
<comment type="subcellular location">
    <subcellularLocation>
        <location evidence="1">Cell inner membrane</location>
        <topology evidence="1">Multi-pass membrane protein</topology>
    </subcellularLocation>
</comment>
<evidence type="ECO:0000256" key="9">
    <source>
        <dbReference type="SAM" id="Phobius"/>
    </source>
</evidence>
<keyword evidence="4" id="KW-0997">Cell inner membrane</keyword>
<dbReference type="PATRIC" id="fig|693.5.peg.796"/>
<evidence type="ECO:0000313" key="10">
    <source>
        <dbReference type="EMBL" id="KOO04827.1"/>
    </source>
</evidence>
<feature type="transmembrane region" description="Helical" evidence="9">
    <location>
        <begin position="7"/>
        <end position="24"/>
    </location>
</feature>
<dbReference type="PANTHER" id="PTHR30574">
    <property type="entry name" value="INNER MEMBRANE PROTEIN YEDE"/>
    <property type="match status" value="1"/>
</dbReference>
<feature type="transmembrane region" description="Helical" evidence="9">
    <location>
        <begin position="30"/>
        <end position="53"/>
    </location>
</feature>
<evidence type="ECO:0000256" key="7">
    <source>
        <dbReference type="ARBA" id="ARBA00023136"/>
    </source>
</evidence>
<feature type="transmembrane region" description="Helical" evidence="9">
    <location>
        <begin position="387"/>
        <end position="407"/>
    </location>
</feature>
<gene>
    <name evidence="10" type="ORF">AKJ17_03945</name>
</gene>
<dbReference type="AlphaFoldDB" id="A0A0M0HSD9"/>
<feature type="transmembrane region" description="Helical" evidence="9">
    <location>
        <begin position="65"/>
        <end position="85"/>
    </location>
</feature>
<organism evidence="10 11">
    <name type="scientific">Vibrio nereis</name>
    <dbReference type="NCBI Taxonomy" id="693"/>
    <lineage>
        <taxon>Bacteria</taxon>
        <taxon>Pseudomonadati</taxon>
        <taxon>Pseudomonadota</taxon>
        <taxon>Gammaproteobacteria</taxon>
        <taxon>Vibrionales</taxon>
        <taxon>Vibrionaceae</taxon>
        <taxon>Vibrio</taxon>
    </lineage>
</organism>
<evidence type="ECO:0000256" key="5">
    <source>
        <dbReference type="ARBA" id="ARBA00022692"/>
    </source>
</evidence>
<dbReference type="STRING" id="693.AKJ17_03945"/>
<feature type="transmembrane region" description="Helical" evidence="9">
    <location>
        <begin position="138"/>
        <end position="159"/>
    </location>
</feature>
<comment type="similarity">
    <text evidence="8">Belongs to the TsuA/YedE (TC 9.B.102) family.</text>
</comment>